<keyword evidence="2" id="KW-0472">Membrane</keyword>
<gene>
    <name evidence="3" type="ORF">RUMCAL_02448</name>
</gene>
<dbReference type="PATRIC" id="fig|411473.3.peg.2039"/>
<feature type="transmembrane region" description="Helical" evidence="2">
    <location>
        <begin position="71"/>
        <end position="99"/>
    </location>
</feature>
<feature type="transmembrane region" description="Helical" evidence="2">
    <location>
        <begin position="190"/>
        <end position="208"/>
    </location>
</feature>
<dbReference type="EMBL" id="AWVF01000296">
    <property type="protein sequence ID" value="ERJ92241.1"/>
    <property type="molecule type" value="Genomic_DNA"/>
</dbReference>
<protein>
    <recommendedName>
        <fullName evidence="5">Bacterial membrane protein YfhO</fullName>
    </recommendedName>
</protein>
<feature type="transmembrane region" description="Helical" evidence="2">
    <location>
        <begin position="23"/>
        <end position="43"/>
    </location>
</feature>
<keyword evidence="2" id="KW-1133">Transmembrane helix</keyword>
<dbReference type="AlphaFoldDB" id="U2K145"/>
<feature type="transmembrane region" description="Helical" evidence="2">
    <location>
        <begin position="273"/>
        <end position="291"/>
    </location>
</feature>
<feature type="transmembrane region" description="Helical" evidence="2">
    <location>
        <begin position="114"/>
        <end position="141"/>
    </location>
</feature>
<evidence type="ECO:0008006" key="5">
    <source>
        <dbReference type="Google" id="ProtNLM"/>
    </source>
</evidence>
<evidence type="ECO:0000256" key="2">
    <source>
        <dbReference type="SAM" id="Phobius"/>
    </source>
</evidence>
<name>U2K145_9FIRM</name>
<evidence type="ECO:0000313" key="4">
    <source>
        <dbReference type="Proteomes" id="UP000016662"/>
    </source>
</evidence>
<feature type="region of interest" description="Disordered" evidence="1">
    <location>
        <begin position="683"/>
        <end position="713"/>
    </location>
</feature>
<feature type="transmembrane region" description="Helical" evidence="2">
    <location>
        <begin position="220"/>
        <end position="239"/>
    </location>
</feature>
<feature type="transmembrane region" description="Helical" evidence="2">
    <location>
        <begin position="638"/>
        <end position="660"/>
    </location>
</feature>
<feature type="compositionally biased region" description="Polar residues" evidence="1">
    <location>
        <begin position="696"/>
        <end position="713"/>
    </location>
</feature>
<proteinExistence type="predicted"/>
<feature type="transmembrane region" description="Helical" evidence="2">
    <location>
        <begin position="245"/>
        <end position="264"/>
    </location>
</feature>
<dbReference type="eggNOG" id="COG4485">
    <property type="taxonomic scope" value="Bacteria"/>
</dbReference>
<keyword evidence="4" id="KW-1185">Reference proteome</keyword>
<dbReference type="Proteomes" id="UP000016662">
    <property type="component" value="Unassembled WGS sequence"/>
</dbReference>
<dbReference type="STRING" id="411473.RUMCAL_02448"/>
<dbReference type="HOGENOM" id="CLU_008413_2_0_9"/>
<dbReference type="InterPro" id="IPR018580">
    <property type="entry name" value="Uncharacterised_YfhO"/>
</dbReference>
<comment type="caution">
    <text evidence="3">The sequence shown here is derived from an EMBL/GenBank/DDBJ whole genome shotgun (WGS) entry which is preliminary data.</text>
</comment>
<keyword evidence="2" id="KW-0812">Transmembrane</keyword>
<feature type="transmembrane region" description="Helical" evidence="2">
    <location>
        <begin position="342"/>
        <end position="362"/>
    </location>
</feature>
<dbReference type="Pfam" id="PF09586">
    <property type="entry name" value="YfhO"/>
    <property type="match status" value="1"/>
</dbReference>
<sequence length="713" mass="80490">MKHGIASLTAYAYIRRFVRSPHAAMIGGLLYAFSGFQLFNIFFNHFQDVTAFFPLLLIAMEELVNQNRRGVFALSVALLAAINYFFFTGQVVFLVLYFIVRCFSKNFHASLKKFFLVLLEAVIGVMIACVILLPSALAILANNRVSEHLFGMDMVAYSDRTRIWRILLSLFLIPDVPARPNLFSSDFGKWASIGGYLPMFSMAGVLAFLKQRDGHWAKRITVICAVCACVPILNSAFYALNGSYYARWFYMPILILALMTAYSLDNRQIDWKYGFRICFIFFAAFAAISLLPTKEDDEIHWFSFAEYPFHFYLVLLICTAGLAVSIYLLRCRKKHKPFLKQAMALTTGFCVACTMAVVYFGAFEPFRARTYVDQAIDPEQEISLSVSEDNFFRIDISENCDNYPMLWKLPSMRTFHSVVPASIMDFYKELGITRDVASRADTSYYALRGLLSVEYYYQQQEIGKITADTPTCDLPGFVYDTTENGFYRFKNTAYVPMGFTFDYYLSKGMWDGTSTSYRTNLLMRALVLSNKQIEKYGSYMQPISNNNVQMTEEEYLQECSNRAASACDSFRYDSSGFTATISLESPNLVFFSVPYDEGWTATVNGKPADVEEVDNGFMAVAAEAGDNTIVFHYTTPGLHAGAALTAGGVVLFAAYMLICWKMGIRRKTERVCCADYPVSAEEEILPELTAPDDNTEAQTTTPAEDNTGTEETS</sequence>
<feature type="transmembrane region" description="Helical" evidence="2">
    <location>
        <begin position="311"/>
        <end position="330"/>
    </location>
</feature>
<reference evidence="3 4" key="1">
    <citation type="submission" date="2013-07" db="EMBL/GenBank/DDBJ databases">
        <authorList>
            <person name="Weinstock G."/>
            <person name="Sodergren E."/>
            <person name="Wylie T."/>
            <person name="Fulton L."/>
            <person name="Fulton R."/>
            <person name="Fronick C."/>
            <person name="O'Laughlin M."/>
            <person name="Godfrey J."/>
            <person name="Miner T."/>
            <person name="Herter B."/>
            <person name="Appelbaum E."/>
            <person name="Cordes M."/>
            <person name="Lek S."/>
            <person name="Wollam A."/>
            <person name="Pepin K.H."/>
            <person name="Palsikar V.B."/>
            <person name="Mitreva M."/>
            <person name="Wilson R.K."/>
        </authorList>
    </citation>
    <scope>NUCLEOTIDE SEQUENCE [LARGE SCALE GENOMIC DNA]</scope>
    <source>
        <strain evidence="3 4">ATCC 27760</strain>
    </source>
</reference>
<organism evidence="3 4">
    <name type="scientific">Ruminococcus callidus ATCC 27760</name>
    <dbReference type="NCBI Taxonomy" id="411473"/>
    <lineage>
        <taxon>Bacteria</taxon>
        <taxon>Bacillati</taxon>
        <taxon>Bacillota</taxon>
        <taxon>Clostridia</taxon>
        <taxon>Eubacteriales</taxon>
        <taxon>Oscillospiraceae</taxon>
        <taxon>Ruminococcus</taxon>
    </lineage>
</organism>
<dbReference type="PANTHER" id="PTHR38454">
    <property type="entry name" value="INTEGRAL MEMBRANE PROTEIN-RELATED"/>
    <property type="match status" value="1"/>
</dbReference>
<accession>U2K145</accession>
<evidence type="ECO:0000256" key="1">
    <source>
        <dbReference type="SAM" id="MobiDB-lite"/>
    </source>
</evidence>
<evidence type="ECO:0000313" key="3">
    <source>
        <dbReference type="EMBL" id="ERJ92241.1"/>
    </source>
</evidence>
<dbReference type="PANTHER" id="PTHR38454:SF1">
    <property type="entry name" value="INTEGRAL MEMBRANE PROTEIN"/>
    <property type="match status" value="1"/>
</dbReference>